<dbReference type="EMBL" id="LXWW01000336">
    <property type="protein sequence ID" value="OAO13725.1"/>
    <property type="molecule type" value="Genomic_DNA"/>
</dbReference>
<protein>
    <recommendedName>
        <fullName evidence="2">serine--tRNA ligase</fullName>
        <ecNumber evidence="2">6.1.1.11</ecNumber>
    </recommendedName>
    <alternativeName>
        <fullName evidence="8">Seryl-tRNA synthetase</fullName>
    </alternativeName>
</protein>
<evidence type="ECO:0000256" key="2">
    <source>
        <dbReference type="ARBA" id="ARBA00012840"/>
    </source>
</evidence>
<dbReference type="Proteomes" id="UP000078348">
    <property type="component" value="Unassembled WGS sequence"/>
</dbReference>
<feature type="binding site" evidence="9">
    <location>
        <position position="238"/>
    </location>
    <ligand>
        <name>L-serine</name>
        <dbReference type="ChEBI" id="CHEBI:33384"/>
    </ligand>
</feature>
<evidence type="ECO:0000256" key="10">
    <source>
        <dbReference type="PIRSR" id="PIRSR001529-2"/>
    </source>
</evidence>
<dbReference type="Pfam" id="PF02403">
    <property type="entry name" value="Seryl_tRNA_N"/>
    <property type="match status" value="1"/>
</dbReference>
<gene>
    <name evidence="13" type="ORF">AV274_4600</name>
</gene>
<dbReference type="AlphaFoldDB" id="A0A196S9J3"/>
<dbReference type="CDD" id="cd00770">
    <property type="entry name" value="SerRS_core"/>
    <property type="match status" value="1"/>
</dbReference>
<feature type="binding site" evidence="10">
    <location>
        <begin position="269"/>
        <end position="271"/>
    </location>
    <ligand>
        <name>ATP</name>
        <dbReference type="ChEBI" id="CHEBI:30616"/>
    </ligand>
</feature>
<dbReference type="PRINTS" id="PR00981">
    <property type="entry name" value="TRNASYNTHSER"/>
</dbReference>
<evidence type="ECO:0000256" key="11">
    <source>
        <dbReference type="SAM" id="Coils"/>
    </source>
</evidence>
<sequence length="453" mass="52443">MPIDINLLRVSRGGNPELVRQSQRNRFANVELVDEVIALDDKWRSLTGMIDNMKKEKRILSTAIGKKRKAGEDSTEETQKVKEITDKIAETEKEVEATRVQRDAKLKKIGNILSDTCIIDKNEDNNGVVWKWGEPREMTKEMYCHHELLWMIDGYEPERGTRVAGHRGYFLKGNAVLLNQAIIMYAMHWNNQRGFTTLQTPYFMNKDVMAGVAQLEDFDEELYHVTGEEGDEKYLIATSEQPICGYHMGEWLDEKDLPLKYTGFSTNFRKEAGAHGKDTWGIFRVHQFDKVEQFVICKPEESWDMHEYMIKNSREFYESLGLPYRVVNIVSGALNNAAAKKYDLEGWFPGYGTYRELVSCSNCTDYQSRAMEIRCGATKKNNEEKKYVHMLNSTLCALTRTLCCILENYQTPEGIKIPEKLLPYMDGITFLPFKRPIPQAMLKAREERLKEMK</sequence>
<dbReference type="SUPFAM" id="SSF55681">
    <property type="entry name" value="Class II aaRS and biotin synthetases"/>
    <property type="match status" value="1"/>
</dbReference>
<dbReference type="Gene3D" id="3.30.930.10">
    <property type="entry name" value="Bira Bifunctional Protein, Domain 2"/>
    <property type="match status" value="1"/>
</dbReference>
<evidence type="ECO:0000259" key="12">
    <source>
        <dbReference type="PROSITE" id="PS50862"/>
    </source>
</evidence>
<evidence type="ECO:0000313" key="13">
    <source>
        <dbReference type="EMBL" id="OAO13725.1"/>
    </source>
</evidence>
<dbReference type="STRING" id="478820.A0A196S9J3"/>
<dbReference type="EC" id="6.1.1.11" evidence="2"/>
<evidence type="ECO:0000313" key="14">
    <source>
        <dbReference type="Proteomes" id="UP000078348"/>
    </source>
</evidence>
<dbReference type="GO" id="GO:0006434">
    <property type="term" value="P:seryl-tRNA aminoacylation"/>
    <property type="evidence" value="ECO:0007669"/>
    <property type="project" value="InterPro"/>
</dbReference>
<comment type="caution">
    <text evidence="13">The sequence shown here is derived from an EMBL/GenBank/DDBJ whole genome shotgun (WGS) entry which is preliminary data.</text>
</comment>
<dbReference type="SUPFAM" id="SSF46589">
    <property type="entry name" value="tRNA-binding arm"/>
    <property type="match status" value="1"/>
</dbReference>
<dbReference type="InterPro" id="IPR002314">
    <property type="entry name" value="aa-tRNA-synt_IIb"/>
</dbReference>
<evidence type="ECO:0000256" key="1">
    <source>
        <dbReference type="ARBA" id="ARBA00010728"/>
    </source>
</evidence>
<feature type="binding site" evidence="9">
    <location>
        <position position="292"/>
    </location>
    <ligand>
        <name>L-serine</name>
        <dbReference type="ChEBI" id="CHEBI:33384"/>
    </ligand>
</feature>
<dbReference type="GO" id="GO:0004828">
    <property type="term" value="F:serine-tRNA ligase activity"/>
    <property type="evidence" value="ECO:0007669"/>
    <property type="project" value="UniProtKB-EC"/>
</dbReference>
<feature type="coiled-coil region" evidence="11">
    <location>
        <begin position="74"/>
        <end position="108"/>
    </location>
</feature>
<evidence type="ECO:0000256" key="9">
    <source>
        <dbReference type="PIRSR" id="PIRSR001529-1"/>
    </source>
</evidence>
<dbReference type="GO" id="GO:0005524">
    <property type="term" value="F:ATP binding"/>
    <property type="evidence" value="ECO:0007669"/>
    <property type="project" value="UniProtKB-KW"/>
</dbReference>
<accession>A0A196S9J3</accession>
<dbReference type="PROSITE" id="PS50862">
    <property type="entry name" value="AA_TRNA_LIGASE_II"/>
    <property type="match status" value="1"/>
</dbReference>
<reference evidence="13 14" key="1">
    <citation type="submission" date="2016-05" db="EMBL/GenBank/DDBJ databases">
        <title>Nuclear genome of Blastocystis sp. subtype 1 NandII.</title>
        <authorList>
            <person name="Gentekaki E."/>
            <person name="Curtis B."/>
            <person name="Stairs C."/>
            <person name="Eme L."/>
            <person name="Herman E."/>
            <person name="Klimes V."/>
            <person name="Arias M.C."/>
            <person name="Elias M."/>
            <person name="Hilliou F."/>
            <person name="Klute M."/>
            <person name="Malik S.-B."/>
            <person name="Pightling A."/>
            <person name="Rachubinski R."/>
            <person name="Salas D."/>
            <person name="Schlacht A."/>
            <person name="Suga H."/>
            <person name="Archibald J."/>
            <person name="Ball S.G."/>
            <person name="Clark G."/>
            <person name="Dacks J."/>
            <person name="Van Der Giezen M."/>
            <person name="Tsaousis A."/>
            <person name="Roger A."/>
        </authorList>
    </citation>
    <scope>NUCLEOTIDE SEQUENCE [LARGE SCALE GENOMIC DNA]</scope>
    <source>
        <strain evidence="14">ATCC 50177 / NandII</strain>
    </source>
</reference>
<feature type="site" description="Important for serine binding" evidence="9">
    <location>
        <position position="394"/>
    </location>
</feature>
<evidence type="ECO:0000256" key="3">
    <source>
        <dbReference type="ARBA" id="ARBA00022598"/>
    </source>
</evidence>
<name>A0A196S9J3_BLAHN</name>
<keyword evidence="4" id="KW-0547">Nucleotide-binding</keyword>
<dbReference type="NCBIfam" id="TIGR00414">
    <property type="entry name" value="serS"/>
    <property type="match status" value="1"/>
</dbReference>
<dbReference type="InterPro" id="IPR006195">
    <property type="entry name" value="aa-tRNA-synth_II"/>
</dbReference>
<evidence type="ECO:0000256" key="6">
    <source>
        <dbReference type="ARBA" id="ARBA00022917"/>
    </source>
</evidence>
<dbReference type="InterPro" id="IPR042103">
    <property type="entry name" value="SerRS_1_N_sf"/>
</dbReference>
<dbReference type="PANTHER" id="PTHR11778">
    <property type="entry name" value="SERYL-TRNA SYNTHETASE"/>
    <property type="match status" value="1"/>
</dbReference>
<evidence type="ECO:0000256" key="4">
    <source>
        <dbReference type="ARBA" id="ARBA00022741"/>
    </source>
</evidence>
<feature type="binding site" evidence="9">
    <location>
        <position position="269"/>
    </location>
    <ligand>
        <name>L-serine</name>
        <dbReference type="ChEBI" id="CHEBI:33384"/>
    </ligand>
</feature>
<dbReference type="InterPro" id="IPR010978">
    <property type="entry name" value="tRNA-bd_arm"/>
</dbReference>
<dbReference type="InterPro" id="IPR015866">
    <property type="entry name" value="Ser-tRNA-synth_1_N"/>
</dbReference>
<dbReference type="Gene3D" id="1.10.287.40">
    <property type="entry name" value="Serine-tRNA synthetase, tRNA binding domain"/>
    <property type="match status" value="1"/>
</dbReference>
<keyword evidence="5 10" id="KW-0067">ATP-binding</keyword>
<keyword evidence="7 13" id="KW-0030">Aminoacyl-tRNA synthetase</keyword>
<evidence type="ECO:0000256" key="5">
    <source>
        <dbReference type="ARBA" id="ARBA00022840"/>
    </source>
</evidence>
<dbReference type="PIRSF" id="PIRSF001529">
    <property type="entry name" value="Ser-tRNA-synth_IIa"/>
    <property type="match status" value="1"/>
</dbReference>
<evidence type="ECO:0000256" key="7">
    <source>
        <dbReference type="ARBA" id="ARBA00023146"/>
    </source>
</evidence>
<feature type="binding site" evidence="10">
    <location>
        <begin position="356"/>
        <end position="359"/>
    </location>
    <ligand>
        <name>ATP</name>
        <dbReference type="ChEBI" id="CHEBI:30616"/>
    </ligand>
</feature>
<organism evidence="13 14">
    <name type="scientific">Blastocystis sp. subtype 1 (strain ATCC 50177 / NandII)</name>
    <dbReference type="NCBI Taxonomy" id="478820"/>
    <lineage>
        <taxon>Eukaryota</taxon>
        <taxon>Sar</taxon>
        <taxon>Stramenopiles</taxon>
        <taxon>Bigyra</taxon>
        <taxon>Opalozoa</taxon>
        <taxon>Opalinata</taxon>
        <taxon>Blastocystidae</taxon>
        <taxon>Blastocystis</taxon>
    </lineage>
</organism>
<feature type="binding site" evidence="9">
    <location>
        <position position="392"/>
    </location>
    <ligand>
        <name>L-serine</name>
        <dbReference type="ChEBI" id="CHEBI:33384"/>
    </ligand>
</feature>
<evidence type="ECO:0000256" key="8">
    <source>
        <dbReference type="ARBA" id="ARBA00031113"/>
    </source>
</evidence>
<proteinExistence type="inferred from homology"/>
<dbReference type="InterPro" id="IPR045864">
    <property type="entry name" value="aa-tRNA-synth_II/BPL/LPL"/>
</dbReference>
<keyword evidence="3" id="KW-0436">Ligase</keyword>
<keyword evidence="6" id="KW-0648">Protein biosynthesis</keyword>
<dbReference type="Pfam" id="PF00587">
    <property type="entry name" value="tRNA-synt_2b"/>
    <property type="match status" value="1"/>
</dbReference>
<comment type="similarity">
    <text evidence="1">Belongs to the class-II aminoacyl-tRNA synthetase family. Type-1 seryl-tRNA synthetase subfamily.</text>
</comment>
<feature type="binding site" evidence="10">
    <location>
        <begin position="285"/>
        <end position="288"/>
    </location>
    <ligand>
        <name>ATP</name>
        <dbReference type="ChEBI" id="CHEBI:30616"/>
    </ligand>
</feature>
<dbReference type="InterPro" id="IPR002317">
    <property type="entry name" value="Ser-tRNA-ligase_type_1"/>
</dbReference>
<keyword evidence="11" id="KW-0175">Coiled coil</keyword>
<dbReference type="OrthoDB" id="10264585at2759"/>
<keyword evidence="14" id="KW-1185">Reference proteome</keyword>
<dbReference type="InterPro" id="IPR033729">
    <property type="entry name" value="SerRS_core"/>
</dbReference>
<dbReference type="FunFam" id="3.30.930.10:FF:000026">
    <property type="entry name" value="Seryl-tRNA synthetase, cytoplasmic"/>
    <property type="match status" value="1"/>
</dbReference>
<feature type="domain" description="Aminoacyl-transfer RNA synthetases class-II family profile" evidence="12">
    <location>
        <begin position="192"/>
        <end position="432"/>
    </location>
</feature>